<sequence length="244" mass="28349">MQLRTIIVDDEPLAHEVIKEHAKDVPFISIVGQCYSGTEALNFVNENSIDLIFLDIQMPKLKGLDFLKILKKSPIVIITSAYQEYALESFELDVCDYLLKPFRFERFLKATNKALELYQLKNQTNIPTSLNQIENNSVDLQQLFIKTDKRFVQVSLKDIYYLESFGNYVKVWLENEFLLTARTLTSFAEQLPVDDFVRIHKSFIINKQYIAYLEGNTVILKNKKPLQIGKSHKQSLKQLMSNDD</sequence>
<dbReference type="RefSeq" id="WP_014678951.1">
    <property type="nucleotide sequence ID" value="NC_017770.1"/>
</dbReference>
<dbReference type="InterPro" id="IPR011006">
    <property type="entry name" value="CheY-like_superfamily"/>
</dbReference>
<dbReference type="PANTHER" id="PTHR37299">
    <property type="entry name" value="TRANSCRIPTIONAL REGULATOR-RELATED"/>
    <property type="match status" value="1"/>
</dbReference>
<dbReference type="KEGG" id="scn:Solca_0593"/>
<feature type="domain" description="Response regulatory" evidence="2">
    <location>
        <begin position="4"/>
        <end position="115"/>
    </location>
</feature>
<gene>
    <name evidence="4" type="ordered locus">Solca_0593</name>
</gene>
<keyword evidence="5" id="KW-1185">Reference proteome</keyword>
<dbReference type="InterPro" id="IPR007492">
    <property type="entry name" value="LytTR_DNA-bd_dom"/>
</dbReference>
<evidence type="ECO:0000259" key="3">
    <source>
        <dbReference type="PROSITE" id="PS50930"/>
    </source>
</evidence>
<dbReference type="Pfam" id="PF04397">
    <property type="entry name" value="LytTR"/>
    <property type="match status" value="1"/>
</dbReference>
<dbReference type="SMART" id="SM00850">
    <property type="entry name" value="LytTR"/>
    <property type="match status" value="1"/>
</dbReference>
<dbReference type="AlphaFoldDB" id="H8KP86"/>
<dbReference type="OrthoDB" id="9787344at2"/>
<dbReference type="PROSITE" id="PS50930">
    <property type="entry name" value="HTH_LYTTR"/>
    <property type="match status" value="1"/>
</dbReference>
<dbReference type="InterPro" id="IPR001789">
    <property type="entry name" value="Sig_transdc_resp-reg_receiver"/>
</dbReference>
<keyword evidence="1" id="KW-0597">Phosphoprotein</keyword>
<evidence type="ECO:0000259" key="2">
    <source>
        <dbReference type="PROSITE" id="PS50110"/>
    </source>
</evidence>
<evidence type="ECO:0000313" key="5">
    <source>
        <dbReference type="Proteomes" id="UP000007590"/>
    </source>
</evidence>
<dbReference type="InterPro" id="IPR046947">
    <property type="entry name" value="LytR-like"/>
</dbReference>
<dbReference type="EMBL" id="CP003349">
    <property type="protein sequence ID" value="AFD05723.1"/>
    <property type="molecule type" value="Genomic_DNA"/>
</dbReference>
<dbReference type="STRING" id="929556.Solca_0593"/>
<evidence type="ECO:0000256" key="1">
    <source>
        <dbReference type="PROSITE-ProRule" id="PRU00169"/>
    </source>
</evidence>
<proteinExistence type="predicted"/>
<dbReference type="GO" id="GO:0003677">
    <property type="term" value="F:DNA binding"/>
    <property type="evidence" value="ECO:0007669"/>
    <property type="project" value="InterPro"/>
</dbReference>
<dbReference type="GO" id="GO:0000156">
    <property type="term" value="F:phosphorelay response regulator activity"/>
    <property type="evidence" value="ECO:0007669"/>
    <property type="project" value="InterPro"/>
</dbReference>
<dbReference type="eggNOG" id="COG3279">
    <property type="taxonomic scope" value="Bacteria"/>
</dbReference>
<dbReference type="SUPFAM" id="SSF52172">
    <property type="entry name" value="CheY-like"/>
    <property type="match status" value="1"/>
</dbReference>
<accession>H8KP86</accession>
<name>H8KP86_SOLCM</name>
<reference evidence="4" key="1">
    <citation type="submission" date="2012-02" db="EMBL/GenBank/DDBJ databases">
        <title>The complete genome of Solitalea canadensis DSM 3403.</title>
        <authorList>
            <consortium name="US DOE Joint Genome Institute (JGI-PGF)"/>
            <person name="Lucas S."/>
            <person name="Copeland A."/>
            <person name="Lapidus A."/>
            <person name="Glavina del Rio T."/>
            <person name="Dalin E."/>
            <person name="Tice H."/>
            <person name="Bruce D."/>
            <person name="Goodwin L."/>
            <person name="Pitluck S."/>
            <person name="Peters L."/>
            <person name="Ovchinnikova G."/>
            <person name="Lu M."/>
            <person name="Kyrpides N."/>
            <person name="Mavromatis K."/>
            <person name="Ivanova N."/>
            <person name="Brettin T."/>
            <person name="Detter J.C."/>
            <person name="Han C."/>
            <person name="Larimer F."/>
            <person name="Land M."/>
            <person name="Hauser L."/>
            <person name="Markowitz V."/>
            <person name="Cheng J.-F."/>
            <person name="Hugenholtz P."/>
            <person name="Woyke T."/>
            <person name="Wu D."/>
            <person name="Spring S."/>
            <person name="Schroeder M."/>
            <person name="Kopitz M."/>
            <person name="Brambilla E."/>
            <person name="Klenk H.-P."/>
            <person name="Eisen J.A."/>
        </authorList>
    </citation>
    <scope>NUCLEOTIDE SEQUENCE</scope>
    <source>
        <strain evidence="4">DSM 3403</strain>
    </source>
</reference>
<dbReference type="SMART" id="SM00448">
    <property type="entry name" value="REC"/>
    <property type="match status" value="1"/>
</dbReference>
<dbReference type="PROSITE" id="PS50110">
    <property type="entry name" value="RESPONSE_REGULATORY"/>
    <property type="match status" value="1"/>
</dbReference>
<organism evidence="4 5">
    <name type="scientific">Solitalea canadensis (strain ATCC 29591 / DSM 3403 / JCM 21819 / LMG 8368 / NBRC 15130 / NCIMB 12057 / USAM 9D)</name>
    <name type="common">Flexibacter canadensis</name>
    <dbReference type="NCBI Taxonomy" id="929556"/>
    <lineage>
        <taxon>Bacteria</taxon>
        <taxon>Pseudomonadati</taxon>
        <taxon>Bacteroidota</taxon>
        <taxon>Sphingobacteriia</taxon>
        <taxon>Sphingobacteriales</taxon>
        <taxon>Sphingobacteriaceae</taxon>
        <taxon>Solitalea</taxon>
    </lineage>
</organism>
<dbReference type="PANTHER" id="PTHR37299:SF1">
    <property type="entry name" value="STAGE 0 SPORULATION PROTEIN A HOMOLOG"/>
    <property type="match status" value="1"/>
</dbReference>
<dbReference type="Pfam" id="PF00072">
    <property type="entry name" value="Response_reg"/>
    <property type="match status" value="1"/>
</dbReference>
<dbReference type="HOGENOM" id="CLU_000445_14_1_10"/>
<feature type="domain" description="HTH LytTR-type" evidence="3">
    <location>
        <begin position="143"/>
        <end position="242"/>
    </location>
</feature>
<dbReference type="Proteomes" id="UP000007590">
    <property type="component" value="Chromosome"/>
</dbReference>
<dbReference type="Gene3D" id="3.40.50.2300">
    <property type="match status" value="1"/>
</dbReference>
<evidence type="ECO:0000313" key="4">
    <source>
        <dbReference type="EMBL" id="AFD05723.1"/>
    </source>
</evidence>
<dbReference type="Gene3D" id="2.40.50.1020">
    <property type="entry name" value="LytTr DNA-binding domain"/>
    <property type="match status" value="1"/>
</dbReference>
<protein>
    <submittedName>
        <fullName evidence="4">Response regulator of the LytR/AlgR family</fullName>
    </submittedName>
</protein>
<feature type="modified residue" description="4-aspartylphosphate" evidence="1">
    <location>
        <position position="55"/>
    </location>
</feature>